<feature type="domain" description="Putative regulatory protein FmdB zinc ribbon" evidence="2">
    <location>
        <begin position="1"/>
        <end position="40"/>
    </location>
</feature>
<evidence type="ECO:0000259" key="2">
    <source>
        <dbReference type="SMART" id="SM00834"/>
    </source>
</evidence>
<evidence type="ECO:0000313" key="3">
    <source>
        <dbReference type="EMBL" id="OYO08637.1"/>
    </source>
</evidence>
<feature type="region of interest" description="Disordered" evidence="1">
    <location>
        <begin position="47"/>
        <end position="121"/>
    </location>
</feature>
<keyword evidence="4" id="KW-1185">Reference proteome</keyword>
<dbReference type="SMART" id="SM00834">
    <property type="entry name" value="CxxC_CXXC_SSSS"/>
    <property type="match status" value="1"/>
</dbReference>
<evidence type="ECO:0000256" key="1">
    <source>
        <dbReference type="SAM" id="MobiDB-lite"/>
    </source>
</evidence>
<reference evidence="3 4" key="1">
    <citation type="submission" date="2017-07" db="EMBL/GenBank/DDBJ databases">
        <title>Draft whole genome sequences of clinical Proprionibacteriaceae strains.</title>
        <authorList>
            <person name="Bernier A.-M."/>
            <person name="Bernard K."/>
            <person name="Domingo M.-C."/>
        </authorList>
    </citation>
    <scope>NUCLEOTIDE SEQUENCE [LARGE SCALE GENOMIC DNA]</scope>
    <source>
        <strain evidence="3 4">NML 030167</strain>
    </source>
</reference>
<dbReference type="Proteomes" id="UP000215896">
    <property type="component" value="Unassembled WGS sequence"/>
</dbReference>
<organism evidence="3 4">
    <name type="scientific">Enemella evansiae</name>
    <dbReference type="NCBI Taxonomy" id="2016499"/>
    <lineage>
        <taxon>Bacteria</taxon>
        <taxon>Bacillati</taxon>
        <taxon>Actinomycetota</taxon>
        <taxon>Actinomycetes</taxon>
        <taxon>Propionibacteriales</taxon>
        <taxon>Propionibacteriaceae</taxon>
        <taxon>Enemella</taxon>
    </lineage>
</organism>
<proteinExistence type="predicted"/>
<dbReference type="NCBIfam" id="TIGR02605">
    <property type="entry name" value="CxxC_CxxC_SSSS"/>
    <property type="match status" value="1"/>
</dbReference>
<dbReference type="OrthoDB" id="9792898at2"/>
<name>A0A255FY79_9ACTN</name>
<dbReference type="RefSeq" id="WP_094406822.1">
    <property type="nucleotide sequence ID" value="NZ_NMVO01000018.1"/>
</dbReference>
<sequence>MILYDFRCSTGHEFEAAVASMSADNPACPACDANTRRLFSRINLGNSASAGHSREEMPRSWQATDGGDRDTIRHWHKQASQREKLEQKYPELAGDRRPVLAHEGRFHDKPLRAGDNPGDWT</sequence>
<comment type="caution">
    <text evidence="3">The sequence shown here is derived from an EMBL/GenBank/DDBJ whole genome shotgun (WGS) entry which is preliminary data.</text>
</comment>
<gene>
    <name evidence="3" type="ORF">CGZ94_19115</name>
</gene>
<dbReference type="InterPro" id="IPR013429">
    <property type="entry name" value="Regulatory_FmdB_Zinc_ribbon"/>
</dbReference>
<protein>
    <submittedName>
        <fullName evidence="3">Transcriptional regulator</fullName>
    </submittedName>
</protein>
<dbReference type="Pfam" id="PF09723">
    <property type="entry name" value="Zn_ribbon_8"/>
    <property type="match status" value="1"/>
</dbReference>
<accession>A0A255FY79</accession>
<dbReference type="AlphaFoldDB" id="A0A255FY79"/>
<dbReference type="EMBL" id="NMVO01000018">
    <property type="protein sequence ID" value="OYO08637.1"/>
    <property type="molecule type" value="Genomic_DNA"/>
</dbReference>
<feature type="compositionally biased region" description="Basic and acidic residues" evidence="1">
    <location>
        <begin position="80"/>
        <end position="112"/>
    </location>
</feature>
<evidence type="ECO:0000313" key="4">
    <source>
        <dbReference type="Proteomes" id="UP000215896"/>
    </source>
</evidence>